<dbReference type="EMBL" id="QAOQ01000004">
    <property type="protein sequence ID" value="PTQ96878.1"/>
    <property type="molecule type" value="Genomic_DNA"/>
</dbReference>
<evidence type="ECO:0008006" key="4">
    <source>
        <dbReference type="Google" id="ProtNLM"/>
    </source>
</evidence>
<name>A0A2T5J9Z6_9SPHI</name>
<feature type="chain" id="PRO_5015772510" description="Lipoprotein" evidence="1">
    <location>
        <begin position="24"/>
        <end position="241"/>
    </location>
</feature>
<gene>
    <name evidence="2" type="ORF">C8P68_104371</name>
</gene>
<evidence type="ECO:0000256" key="1">
    <source>
        <dbReference type="SAM" id="SignalP"/>
    </source>
</evidence>
<protein>
    <recommendedName>
        <fullName evidence="4">Lipoprotein</fullName>
    </recommendedName>
</protein>
<organism evidence="2 3">
    <name type="scientific">Mucilaginibacter yixingensis</name>
    <dbReference type="NCBI Taxonomy" id="1295612"/>
    <lineage>
        <taxon>Bacteria</taxon>
        <taxon>Pseudomonadati</taxon>
        <taxon>Bacteroidota</taxon>
        <taxon>Sphingobacteriia</taxon>
        <taxon>Sphingobacteriales</taxon>
        <taxon>Sphingobacteriaceae</taxon>
        <taxon>Mucilaginibacter</taxon>
    </lineage>
</organism>
<reference evidence="2 3" key="1">
    <citation type="submission" date="2018-04" db="EMBL/GenBank/DDBJ databases">
        <title>Genomic Encyclopedia of Archaeal and Bacterial Type Strains, Phase II (KMG-II): from individual species to whole genera.</title>
        <authorList>
            <person name="Goeker M."/>
        </authorList>
    </citation>
    <scope>NUCLEOTIDE SEQUENCE [LARGE SCALE GENOMIC DNA]</scope>
    <source>
        <strain evidence="2 3">DSM 26809</strain>
    </source>
</reference>
<sequence>MSYIYFMKLKPFLILAICTMALSSCMKPIINPDGSLNIDKNTGGDGGSTPLSNADTYQPVTKGSTWTYAVALSGQNYSTTGTMTGDRTIFNGKTYYNIAATATLQGAASGTSYFYSSQHVYANRGTSIVANVTVEMPYLIDTVAVGHTWKAQVNDSGVINGTQGRFVGTMVERNIAKTVAGKSYSNVMHTQIDLQYNVQGTFQSFGTYDYYIAKGVGVIELDASAFGMTISNEVLTSYSIK</sequence>
<dbReference type="Proteomes" id="UP000244168">
    <property type="component" value="Unassembled WGS sequence"/>
</dbReference>
<dbReference type="AlphaFoldDB" id="A0A2T5J9Z6"/>
<evidence type="ECO:0000313" key="3">
    <source>
        <dbReference type="Proteomes" id="UP000244168"/>
    </source>
</evidence>
<keyword evidence="3" id="KW-1185">Reference proteome</keyword>
<accession>A0A2T5J9Z6</accession>
<evidence type="ECO:0000313" key="2">
    <source>
        <dbReference type="EMBL" id="PTQ96878.1"/>
    </source>
</evidence>
<feature type="signal peptide" evidence="1">
    <location>
        <begin position="1"/>
        <end position="23"/>
    </location>
</feature>
<keyword evidence="1" id="KW-0732">Signal</keyword>
<comment type="caution">
    <text evidence="2">The sequence shown here is derived from an EMBL/GenBank/DDBJ whole genome shotgun (WGS) entry which is preliminary data.</text>
</comment>
<proteinExistence type="predicted"/>